<dbReference type="SUPFAM" id="SSF57716">
    <property type="entry name" value="Glucocorticoid receptor-like (DNA-binding domain)"/>
    <property type="match status" value="1"/>
</dbReference>
<gene>
    <name evidence="3" type="ORF">SDC9_211467</name>
</gene>
<accession>A0A645JKD9</accession>
<comment type="caution">
    <text evidence="3">The sequence shown here is derived from an EMBL/GenBank/DDBJ whole genome shotgun (WGS) entry which is preliminary data.</text>
</comment>
<sequence length="60" mass="6413">MTHLGGRDTEKDILGKPGGYATKMSKNGMNAPCPKCGDSIKKEAYMGGSIYYCPTCQPNP</sequence>
<dbReference type="GO" id="GO:0003906">
    <property type="term" value="F:DNA-(apurinic or apyrimidinic site) endonuclease activity"/>
    <property type="evidence" value="ECO:0007669"/>
    <property type="project" value="InterPro"/>
</dbReference>
<proteinExistence type="predicted"/>
<feature type="compositionally biased region" description="Basic and acidic residues" evidence="1">
    <location>
        <begin position="1"/>
        <end position="14"/>
    </location>
</feature>
<evidence type="ECO:0000256" key="1">
    <source>
        <dbReference type="SAM" id="MobiDB-lite"/>
    </source>
</evidence>
<feature type="region of interest" description="Disordered" evidence="1">
    <location>
        <begin position="1"/>
        <end position="20"/>
    </location>
</feature>
<reference evidence="3" key="1">
    <citation type="submission" date="2019-08" db="EMBL/GenBank/DDBJ databases">
        <authorList>
            <person name="Kucharzyk K."/>
            <person name="Murdoch R.W."/>
            <person name="Higgins S."/>
            <person name="Loffler F."/>
        </authorList>
    </citation>
    <scope>NUCLEOTIDE SEQUENCE</scope>
</reference>
<dbReference type="InterPro" id="IPR000214">
    <property type="entry name" value="Znf_DNA_glyclase/AP_lyase"/>
</dbReference>
<name>A0A645JKD9_9ZZZZ</name>
<dbReference type="GO" id="GO:0016799">
    <property type="term" value="F:hydrolase activity, hydrolyzing N-glycosyl compounds"/>
    <property type="evidence" value="ECO:0007669"/>
    <property type="project" value="InterPro"/>
</dbReference>
<dbReference type="EMBL" id="VSSQ01143517">
    <property type="protein sequence ID" value="MPN63702.1"/>
    <property type="molecule type" value="Genomic_DNA"/>
</dbReference>
<dbReference type="GO" id="GO:0008270">
    <property type="term" value="F:zinc ion binding"/>
    <property type="evidence" value="ECO:0007669"/>
    <property type="project" value="InterPro"/>
</dbReference>
<evidence type="ECO:0000259" key="2">
    <source>
        <dbReference type="PROSITE" id="PS51066"/>
    </source>
</evidence>
<dbReference type="PROSITE" id="PS51066">
    <property type="entry name" value="ZF_FPG_2"/>
    <property type="match status" value="1"/>
</dbReference>
<dbReference type="GO" id="GO:0006284">
    <property type="term" value="P:base-excision repair"/>
    <property type="evidence" value="ECO:0007669"/>
    <property type="project" value="InterPro"/>
</dbReference>
<dbReference type="Gene3D" id="1.10.8.50">
    <property type="match status" value="1"/>
</dbReference>
<dbReference type="AlphaFoldDB" id="A0A645JKD9"/>
<organism evidence="3">
    <name type="scientific">bioreactor metagenome</name>
    <dbReference type="NCBI Taxonomy" id="1076179"/>
    <lineage>
        <taxon>unclassified sequences</taxon>
        <taxon>metagenomes</taxon>
        <taxon>ecological metagenomes</taxon>
    </lineage>
</organism>
<evidence type="ECO:0000313" key="3">
    <source>
        <dbReference type="EMBL" id="MPN63702.1"/>
    </source>
</evidence>
<protein>
    <recommendedName>
        <fullName evidence="2">FPG-type domain-containing protein</fullName>
    </recommendedName>
</protein>
<feature type="domain" description="FPG-type" evidence="2">
    <location>
        <begin position="12"/>
        <end position="58"/>
    </location>
</feature>